<evidence type="ECO:0000313" key="5">
    <source>
        <dbReference type="Proteomes" id="UP000256561"/>
    </source>
</evidence>
<dbReference type="InterPro" id="IPR011108">
    <property type="entry name" value="RMMBL"/>
</dbReference>
<dbReference type="InterPro" id="IPR050698">
    <property type="entry name" value="MBL"/>
</dbReference>
<reference evidence="5" key="1">
    <citation type="submission" date="2018-08" db="EMBL/GenBank/DDBJ databases">
        <authorList>
            <person name="Zhang J."/>
            <person name="Du Z.-J."/>
        </authorList>
    </citation>
    <scope>NUCLEOTIDE SEQUENCE [LARGE SCALE GENOMIC DNA]</scope>
    <source>
        <strain evidence="5">KCTC 52655</strain>
    </source>
</reference>
<sequence>MASLTFLGAVEGVTGSMYLLKTESGTILLDCGLYQGSRKEEQGNFSHFPFSVQDIDAVVLSHAHLDHCGRLPMLVKFGYRGPIYMTTPTCELIEILLKDAASLQMRDTEWENKRRRRSGKKEIEPLYTLEDVDATLACCEGIAYNSPRPVLHGVDLCLAEAGHILGSSIVQLTINEGTVRRRLVFSGDLGNSQAALLRNPAYLQDADVVLMESTYGDREHRSMAETLDEFEQVIIDASQNGGNILIPSFAVGRTQEILFRLGELYQQGKLPQRLISLDSPMAIAVTELYHRYQDVYNRKDLAAIEQHDDPAHRHQHSLHTFLPTLRYSVTTEESMALNRIESGAIIIAGSGMCNGGRIRHHLKHNLWRRQSHVIFVGYQAIGTPGRTLVDGTERIRIAGESIVVRAQIHTLGGFSAHASQSQLTDWLAHFSDPRPQLFLVHGEEETKQALKQHLSQFGWKAKIPQLNQTIEV</sequence>
<dbReference type="PANTHER" id="PTHR11203">
    <property type="entry name" value="CLEAVAGE AND POLYADENYLATION SPECIFICITY FACTOR FAMILY MEMBER"/>
    <property type="match status" value="1"/>
</dbReference>
<organism evidence="4 5">
    <name type="scientific">Alteromonas aestuariivivens</name>
    <dbReference type="NCBI Taxonomy" id="1938339"/>
    <lineage>
        <taxon>Bacteria</taxon>
        <taxon>Pseudomonadati</taxon>
        <taxon>Pseudomonadota</taxon>
        <taxon>Gammaproteobacteria</taxon>
        <taxon>Alteromonadales</taxon>
        <taxon>Alteromonadaceae</taxon>
        <taxon>Alteromonas/Salinimonas group</taxon>
        <taxon>Alteromonas</taxon>
    </lineage>
</organism>
<name>A0A3D8MEY4_9ALTE</name>
<dbReference type="Pfam" id="PF10996">
    <property type="entry name" value="Beta-Casp"/>
    <property type="match status" value="1"/>
</dbReference>
<evidence type="ECO:0000259" key="3">
    <source>
        <dbReference type="SMART" id="SM01027"/>
    </source>
</evidence>
<dbReference type="InterPro" id="IPR001279">
    <property type="entry name" value="Metallo-B-lactamas"/>
</dbReference>
<dbReference type="SMART" id="SM00849">
    <property type="entry name" value="Lactamase_B"/>
    <property type="match status" value="1"/>
</dbReference>
<dbReference type="PANTHER" id="PTHR11203:SF37">
    <property type="entry name" value="INTEGRATOR COMPLEX SUBUNIT 11"/>
    <property type="match status" value="1"/>
</dbReference>
<dbReference type="GO" id="GO:0004521">
    <property type="term" value="F:RNA endonuclease activity"/>
    <property type="evidence" value="ECO:0007669"/>
    <property type="project" value="TreeGrafter"/>
</dbReference>
<comment type="caution">
    <text evidence="4">The sequence shown here is derived from an EMBL/GenBank/DDBJ whole genome shotgun (WGS) entry which is preliminary data.</text>
</comment>
<evidence type="ECO:0000259" key="2">
    <source>
        <dbReference type="SMART" id="SM00849"/>
    </source>
</evidence>
<feature type="domain" description="Beta-Casp" evidence="3">
    <location>
        <begin position="254"/>
        <end position="388"/>
    </location>
</feature>
<dbReference type="InterPro" id="IPR036866">
    <property type="entry name" value="RibonucZ/Hydroxyglut_hydro"/>
</dbReference>
<keyword evidence="5" id="KW-1185">Reference proteome</keyword>
<dbReference type="GO" id="GO:0016787">
    <property type="term" value="F:hydrolase activity"/>
    <property type="evidence" value="ECO:0007669"/>
    <property type="project" value="UniProtKB-KW"/>
</dbReference>
<dbReference type="OrthoDB" id="9803916at2"/>
<dbReference type="EMBL" id="QRHA01000001">
    <property type="protein sequence ID" value="RDV29160.1"/>
    <property type="molecule type" value="Genomic_DNA"/>
</dbReference>
<dbReference type="CDD" id="cd16295">
    <property type="entry name" value="TTHA0252-CPSF-like_MBL-fold"/>
    <property type="match status" value="1"/>
</dbReference>
<gene>
    <name evidence="4" type="ORF">DXV75_01470</name>
</gene>
<dbReference type="AlphaFoldDB" id="A0A3D8MEY4"/>
<dbReference type="Pfam" id="PF07521">
    <property type="entry name" value="RMMBL"/>
    <property type="match status" value="1"/>
</dbReference>
<dbReference type="Gene3D" id="3.60.15.10">
    <property type="entry name" value="Ribonuclease Z/Hydroxyacylglutathione hydrolase-like"/>
    <property type="match status" value="1"/>
</dbReference>
<evidence type="ECO:0000256" key="1">
    <source>
        <dbReference type="ARBA" id="ARBA00022801"/>
    </source>
</evidence>
<dbReference type="Gene3D" id="3.40.50.10890">
    <property type="match status" value="1"/>
</dbReference>
<dbReference type="SMART" id="SM01027">
    <property type="entry name" value="Beta-Casp"/>
    <property type="match status" value="1"/>
</dbReference>
<accession>A0A3D8MEY4</accession>
<evidence type="ECO:0000313" key="4">
    <source>
        <dbReference type="EMBL" id="RDV29160.1"/>
    </source>
</evidence>
<dbReference type="Pfam" id="PF16661">
    <property type="entry name" value="Lactamase_B_6"/>
    <property type="match status" value="1"/>
</dbReference>
<keyword evidence="1 4" id="KW-0378">Hydrolase</keyword>
<dbReference type="Proteomes" id="UP000256561">
    <property type="component" value="Unassembled WGS sequence"/>
</dbReference>
<proteinExistence type="predicted"/>
<feature type="domain" description="Metallo-beta-lactamase" evidence="2">
    <location>
        <begin position="14"/>
        <end position="238"/>
    </location>
</feature>
<dbReference type="InterPro" id="IPR022712">
    <property type="entry name" value="Beta_Casp"/>
</dbReference>
<dbReference type="RefSeq" id="WP_115591450.1">
    <property type="nucleotide sequence ID" value="NZ_QRHA01000001.1"/>
</dbReference>
<dbReference type="SUPFAM" id="SSF56281">
    <property type="entry name" value="Metallo-hydrolase/oxidoreductase"/>
    <property type="match status" value="1"/>
</dbReference>
<protein>
    <submittedName>
        <fullName evidence="4">MBL fold metallo-hydrolase</fullName>
    </submittedName>
</protein>